<accession>A0A397TT44</accession>
<evidence type="ECO:0000313" key="4">
    <source>
        <dbReference type="Proteomes" id="UP000266673"/>
    </source>
</evidence>
<sequence>MEASTKRSPKANEPHNMVNRQVKDKKTRNDKSVNCPINIRKSILEKRCVTTQIAGLEDPLDDIRNLFESERGHQSSAGIKKDECKAPDDNRVSTRTNLFHYYQNEINLNKDRINNIDKSKTFTYYQKPVEIVCHNEIKNKKVETHHQNTVQNYGLYRFGPCYKNDDKRKISVNSCARDEPNENKIKSEKLTKGREVLAADLPKRRDSIWRGEKKYEENLDDMCRSWLLRVKNHMDLKAMKHIKGAPSNCAMDRNFNKNPKPKSSGKDDRKISEVRKTIDKIKKPDTKRWISKNKVVKPTRHEKGKEKFIPRKVQSDHVIYKFRIPCVDNGEVMFLVERLLIHNNLGDRGKRPAIRKSSCCNPANKSIQEENSSDSTELMLQTGEDDVRNFCLCR</sequence>
<dbReference type="AlphaFoldDB" id="A0A397TT44"/>
<protein>
    <submittedName>
        <fullName evidence="2">Uncharacterized protein</fullName>
    </submittedName>
</protein>
<evidence type="ECO:0000313" key="3">
    <source>
        <dbReference type="EMBL" id="RIB27511.1"/>
    </source>
</evidence>
<gene>
    <name evidence="3" type="ORF">C2G38_2160357</name>
    <name evidence="2" type="ORF">C2G38_2232329</name>
</gene>
<name>A0A397TT44_9GLOM</name>
<dbReference type="Proteomes" id="UP000266673">
    <property type="component" value="Unassembled WGS sequence"/>
</dbReference>
<evidence type="ECO:0000256" key="1">
    <source>
        <dbReference type="SAM" id="MobiDB-lite"/>
    </source>
</evidence>
<dbReference type="EMBL" id="QKWP01003441">
    <property type="protein sequence ID" value="RIB00944.1"/>
    <property type="molecule type" value="Genomic_DNA"/>
</dbReference>
<dbReference type="EMBL" id="QKWP01000096">
    <property type="protein sequence ID" value="RIB27511.1"/>
    <property type="molecule type" value="Genomic_DNA"/>
</dbReference>
<feature type="region of interest" description="Disordered" evidence="1">
    <location>
        <begin position="247"/>
        <end position="271"/>
    </location>
</feature>
<organism evidence="2 4">
    <name type="scientific">Gigaspora rosea</name>
    <dbReference type="NCBI Taxonomy" id="44941"/>
    <lineage>
        <taxon>Eukaryota</taxon>
        <taxon>Fungi</taxon>
        <taxon>Fungi incertae sedis</taxon>
        <taxon>Mucoromycota</taxon>
        <taxon>Glomeromycotina</taxon>
        <taxon>Glomeromycetes</taxon>
        <taxon>Diversisporales</taxon>
        <taxon>Gigasporaceae</taxon>
        <taxon>Gigaspora</taxon>
    </lineage>
</organism>
<evidence type="ECO:0000313" key="2">
    <source>
        <dbReference type="EMBL" id="RIB00944.1"/>
    </source>
</evidence>
<dbReference type="OrthoDB" id="2477711at2759"/>
<reference evidence="2 4" key="1">
    <citation type="submission" date="2018-06" db="EMBL/GenBank/DDBJ databases">
        <title>Comparative genomics reveals the genomic features of Rhizophagus irregularis, R. cerebriforme, R. diaphanum and Gigaspora rosea, and their symbiotic lifestyle signature.</title>
        <authorList>
            <person name="Morin E."/>
            <person name="San Clemente H."/>
            <person name="Chen E.C.H."/>
            <person name="De La Providencia I."/>
            <person name="Hainaut M."/>
            <person name="Kuo A."/>
            <person name="Kohler A."/>
            <person name="Murat C."/>
            <person name="Tang N."/>
            <person name="Roy S."/>
            <person name="Loubradou J."/>
            <person name="Henrissat B."/>
            <person name="Grigoriev I.V."/>
            <person name="Corradi N."/>
            <person name="Roux C."/>
            <person name="Martin F.M."/>
        </authorList>
    </citation>
    <scope>NUCLEOTIDE SEQUENCE [LARGE SCALE GENOMIC DNA]</scope>
    <source>
        <strain evidence="2 4">DAOM 194757</strain>
    </source>
</reference>
<feature type="region of interest" description="Disordered" evidence="1">
    <location>
        <begin position="1"/>
        <end position="32"/>
    </location>
</feature>
<comment type="caution">
    <text evidence="2">The sequence shown here is derived from an EMBL/GenBank/DDBJ whole genome shotgun (WGS) entry which is preliminary data.</text>
</comment>
<proteinExistence type="predicted"/>
<feature type="compositionally biased region" description="Basic and acidic residues" evidence="1">
    <location>
        <begin position="21"/>
        <end position="31"/>
    </location>
</feature>
<keyword evidence="4" id="KW-1185">Reference proteome</keyword>